<keyword evidence="3" id="KW-1185">Reference proteome</keyword>
<accession>A0A399D5J6</accession>
<reference evidence="2 3" key="1">
    <citation type="journal article" date="2015" name="Int. J. Syst. Evol. Microbiol.">
        <title>Mariniphaga sediminis sp. nov., isolated from coastal sediment.</title>
        <authorList>
            <person name="Wang F.Q."/>
            <person name="Shen Q.Y."/>
            <person name="Chen G.J."/>
            <person name="Du Z.J."/>
        </authorList>
    </citation>
    <scope>NUCLEOTIDE SEQUENCE [LARGE SCALE GENOMIC DNA]</scope>
    <source>
        <strain evidence="2 3">SY21</strain>
    </source>
</reference>
<dbReference type="Gene3D" id="3.40.50.2000">
    <property type="entry name" value="Glycogen Phosphorylase B"/>
    <property type="match status" value="2"/>
</dbReference>
<keyword evidence="2" id="KW-0808">Transferase</keyword>
<dbReference type="InterPro" id="IPR001296">
    <property type="entry name" value="Glyco_trans_1"/>
</dbReference>
<feature type="domain" description="Glycosyl transferase family 1" evidence="1">
    <location>
        <begin position="213"/>
        <end position="363"/>
    </location>
</feature>
<proteinExistence type="predicted"/>
<organism evidence="2 3">
    <name type="scientific">Mariniphaga sediminis</name>
    <dbReference type="NCBI Taxonomy" id="1628158"/>
    <lineage>
        <taxon>Bacteria</taxon>
        <taxon>Pseudomonadati</taxon>
        <taxon>Bacteroidota</taxon>
        <taxon>Bacteroidia</taxon>
        <taxon>Marinilabiliales</taxon>
        <taxon>Prolixibacteraceae</taxon>
        <taxon>Mariniphaga</taxon>
    </lineage>
</organism>
<name>A0A399D5J6_9BACT</name>
<comment type="caution">
    <text evidence="2">The sequence shown here is derived from an EMBL/GenBank/DDBJ whole genome shotgun (WGS) entry which is preliminary data.</text>
</comment>
<dbReference type="Proteomes" id="UP000266441">
    <property type="component" value="Unassembled WGS sequence"/>
</dbReference>
<dbReference type="SUPFAM" id="SSF53756">
    <property type="entry name" value="UDP-Glycosyltransferase/glycogen phosphorylase"/>
    <property type="match status" value="1"/>
</dbReference>
<dbReference type="OrthoDB" id="9790710at2"/>
<evidence type="ECO:0000259" key="1">
    <source>
        <dbReference type="Pfam" id="PF00534"/>
    </source>
</evidence>
<dbReference type="EMBL" id="QWET01000005">
    <property type="protein sequence ID" value="RIH65710.1"/>
    <property type="molecule type" value="Genomic_DNA"/>
</dbReference>
<gene>
    <name evidence="2" type="ORF">D1164_08610</name>
</gene>
<dbReference type="PANTHER" id="PTHR45947">
    <property type="entry name" value="SULFOQUINOVOSYL TRANSFERASE SQD2"/>
    <property type="match status" value="1"/>
</dbReference>
<dbReference type="Pfam" id="PF00534">
    <property type="entry name" value="Glycos_transf_1"/>
    <property type="match status" value="1"/>
</dbReference>
<evidence type="ECO:0000313" key="2">
    <source>
        <dbReference type="EMBL" id="RIH65710.1"/>
    </source>
</evidence>
<dbReference type="PANTHER" id="PTHR45947:SF3">
    <property type="entry name" value="SULFOQUINOVOSYL TRANSFERASE SQD2"/>
    <property type="match status" value="1"/>
</dbReference>
<dbReference type="InterPro" id="IPR050194">
    <property type="entry name" value="Glycosyltransferase_grp1"/>
</dbReference>
<dbReference type="GO" id="GO:0016757">
    <property type="term" value="F:glycosyltransferase activity"/>
    <property type="evidence" value="ECO:0007669"/>
    <property type="project" value="InterPro"/>
</dbReference>
<dbReference type="AlphaFoldDB" id="A0A399D5J6"/>
<dbReference type="CDD" id="cd03801">
    <property type="entry name" value="GT4_PimA-like"/>
    <property type="match status" value="1"/>
</dbReference>
<evidence type="ECO:0000313" key="3">
    <source>
        <dbReference type="Proteomes" id="UP000266441"/>
    </source>
</evidence>
<protein>
    <submittedName>
        <fullName evidence="2">Glycosyltransferase</fullName>
    </submittedName>
</protein>
<sequence length="412" mass="47398">MKNILLLTSVYPVEDFSKDSTPVVHYFAKEWVLQGYNVQVIHNHKYYPRIVYFLINLFKNIISKYYKFIFNTKGQIEERHYTLDNVKVHRLPILKRFPKSLYTQKRQKRQLEKIIRLVESQHFSPDVIIGHWPNPQLFLVSELAKIYRVPACMVMHTDVETIDKMYGKKAKEMIDTIDIWGFRSVEIKNRFESEYGKVNKSFLCYSGIPERNTKPPQRTFENGIKKFLFVGFLIPRKHPETLVKAVNNAFPGENFHITFVGEGREKRNIESLAGRLGIKEKVSLPGRLSREEVFEMMKDSDCFIMVSKPETFGLVYLEAMSMGCITIGSKGEGIDGVIRHGENGFLSKAGDHGELAELLRKISGLSANELLTLSNNAIHTASELTDGKVAKNYIESVKAVKSFQEYEEPAEV</sequence>
<dbReference type="RefSeq" id="WP_119349551.1">
    <property type="nucleotide sequence ID" value="NZ_QWET01000005.1"/>
</dbReference>